<comment type="caution">
    <text evidence="2">The sequence shown here is derived from an EMBL/GenBank/DDBJ whole genome shotgun (WGS) entry which is preliminary data.</text>
</comment>
<name>D2ZR44_METSM</name>
<dbReference type="InterPro" id="IPR029471">
    <property type="entry name" value="HNH_5"/>
</dbReference>
<reference evidence="2 3" key="1">
    <citation type="submission" date="2010-01" db="EMBL/GenBank/DDBJ databases">
        <authorList>
            <person name="Weinstock G."/>
            <person name="Sodergren E."/>
            <person name="Clifton S."/>
            <person name="Fulton L."/>
            <person name="Fulton B."/>
            <person name="Courtney L."/>
            <person name="Fronick C."/>
            <person name="Harrison M."/>
            <person name="Strong C."/>
            <person name="Farmer C."/>
            <person name="Delahaunty K."/>
            <person name="Markovic C."/>
            <person name="Hall O."/>
            <person name="Minx P."/>
            <person name="Tomlinson C."/>
            <person name="Mitreva M."/>
            <person name="Nelson J."/>
            <person name="Hou S."/>
            <person name="Wollam A."/>
            <person name="Pepin K.H."/>
            <person name="Johnson M."/>
            <person name="Bhonagiri V."/>
            <person name="Nash W.E."/>
            <person name="Warren W."/>
            <person name="Chinwalla A."/>
            <person name="Mardis E.R."/>
            <person name="Wilson R.K."/>
        </authorList>
    </citation>
    <scope>NUCLEOTIDE SEQUENCE [LARGE SCALE GENOMIC DNA]</scope>
    <source>
        <strain evidence="2 3">DSM 2374</strain>
    </source>
</reference>
<dbReference type="EMBL" id="ABYV02000006">
    <property type="protein sequence ID" value="EFC93741.1"/>
    <property type="molecule type" value="Genomic_DNA"/>
</dbReference>
<dbReference type="HOGENOM" id="CLU_929426_0_0_2"/>
<dbReference type="Proteomes" id="UP000004028">
    <property type="component" value="Unassembled WGS sequence"/>
</dbReference>
<evidence type="ECO:0000313" key="2">
    <source>
        <dbReference type="EMBL" id="EFC93741.1"/>
    </source>
</evidence>
<dbReference type="AlphaFoldDB" id="D2ZR44"/>
<accession>D2ZR44</accession>
<protein>
    <recommendedName>
        <fullName evidence="1">HNH endonuclease 5 domain-containing protein</fullName>
    </recommendedName>
</protein>
<evidence type="ECO:0000313" key="3">
    <source>
        <dbReference type="Proteomes" id="UP000004028"/>
    </source>
</evidence>
<feature type="domain" description="HNH endonuclease 5" evidence="1">
    <location>
        <begin position="3"/>
        <end position="52"/>
    </location>
</feature>
<organism evidence="2 3">
    <name type="scientific">Methanobrevibacter smithii DSM 2374</name>
    <dbReference type="NCBI Taxonomy" id="521002"/>
    <lineage>
        <taxon>Archaea</taxon>
        <taxon>Methanobacteriati</taxon>
        <taxon>Methanobacteriota</taxon>
        <taxon>Methanomada group</taxon>
        <taxon>Methanobacteria</taxon>
        <taxon>Methanobacteriales</taxon>
        <taxon>Methanobacteriaceae</taxon>
        <taxon>Methanobrevibacter</taxon>
    </lineage>
</organism>
<sequence>MKCIICKKDKQEEDFNEEHVFPESIGGKYKIHTVCKECNSHFGKTIDNKFINSGVIRALNHKLKIENKNGKVVPYFKNTVVNPKNNSIRLKTFFDNKGNLKDTEFETTVQDTIVRFDESKSLNTILSELNIMYKNDKFPFPKEIENKEDKKRYFLKFIEDFKEKFERNEFSSSKDSIEQDSITSGDEIILESLKISYELTHEILGEGYFNDSLCEVFRKYLVNGKLDDDFEKKINFKGINESINYANNFHYFALIKINNTLFSRVILYDTFISIFIVSENTSKYNLKRDLYEIFNESND</sequence>
<gene>
    <name evidence="2" type="ORF">METSMIF1_03327</name>
</gene>
<proteinExistence type="predicted"/>
<dbReference type="PATRIC" id="fig|521002.11.peg.1290"/>
<dbReference type="RefSeq" id="WP_004033741.1">
    <property type="nucleotide sequence ID" value="NZ_GG704759.1"/>
</dbReference>
<evidence type="ECO:0000259" key="1">
    <source>
        <dbReference type="Pfam" id="PF14279"/>
    </source>
</evidence>
<dbReference type="Pfam" id="PF14279">
    <property type="entry name" value="HNH_5"/>
    <property type="match status" value="1"/>
</dbReference>